<organism evidence="1 2">
    <name type="scientific">Bizionia sediminis</name>
    <dbReference type="NCBI Taxonomy" id="1737064"/>
    <lineage>
        <taxon>Bacteria</taxon>
        <taxon>Pseudomonadati</taxon>
        <taxon>Bacteroidota</taxon>
        <taxon>Flavobacteriia</taxon>
        <taxon>Flavobacteriales</taxon>
        <taxon>Flavobacteriaceae</taxon>
        <taxon>Bizionia</taxon>
    </lineage>
</organism>
<comment type="caution">
    <text evidence="1">The sequence shown here is derived from an EMBL/GenBank/DDBJ whole genome shotgun (WGS) entry which is preliminary data.</text>
</comment>
<protein>
    <submittedName>
        <fullName evidence="1">Uncharacterized protein</fullName>
    </submittedName>
</protein>
<dbReference type="RefSeq" id="WP_376894223.1">
    <property type="nucleotide sequence ID" value="NZ_JBHULS010000004.1"/>
</dbReference>
<accession>A0ABW5KUF7</accession>
<gene>
    <name evidence="1" type="ORF">ACFSQP_10640</name>
</gene>
<keyword evidence="2" id="KW-1185">Reference proteome</keyword>
<dbReference type="EMBL" id="JBHULS010000004">
    <property type="protein sequence ID" value="MFD2552274.1"/>
    <property type="molecule type" value="Genomic_DNA"/>
</dbReference>
<evidence type="ECO:0000313" key="1">
    <source>
        <dbReference type="EMBL" id="MFD2552274.1"/>
    </source>
</evidence>
<proteinExistence type="predicted"/>
<sequence length="51" mass="5994">MNHTVENSLCQDCKFIDTCILTANKNFIWSCSEYEVVAKHHKPKQKQLMTH</sequence>
<dbReference type="Proteomes" id="UP001597472">
    <property type="component" value="Unassembled WGS sequence"/>
</dbReference>
<evidence type="ECO:0000313" key="2">
    <source>
        <dbReference type="Proteomes" id="UP001597472"/>
    </source>
</evidence>
<reference evidence="2" key="1">
    <citation type="journal article" date="2019" name="Int. J. Syst. Evol. Microbiol.">
        <title>The Global Catalogue of Microorganisms (GCM) 10K type strain sequencing project: providing services to taxonomists for standard genome sequencing and annotation.</title>
        <authorList>
            <consortium name="The Broad Institute Genomics Platform"/>
            <consortium name="The Broad Institute Genome Sequencing Center for Infectious Disease"/>
            <person name="Wu L."/>
            <person name="Ma J."/>
        </authorList>
    </citation>
    <scope>NUCLEOTIDE SEQUENCE [LARGE SCALE GENOMIC DNA]</scope>
    <source>
        <strain evidence="2">KCTC 42587</strain>
    </source>
</reference>
<name>A0ABW5KUF7_9FLAO</name>